<evidence type="ECO:0000313" key="5">
    <source>
        <dbReference type="EMBL" id="MBA9006515.1"/>
    </source>
</evidence>
<dbReference type="InterPro" id="IPR029063">
    <property type="entry name" value="SAM-dependent_MTases_sf"/>
</dbReference>
<name>A0A7W3N2V9_9ACTN</name>
<dbReference type="RefSeq" id="WP_182707403.1">
    <property type="nucleotide sequence ID" value="NZ_JACJII010000001.1"/>
</dbReference>
<evidence type="ECO:0000259" key="4">
    <source>
        <dbReference type="Pfam" id="PF08241"/>
    </source>
</evidence>
<dbReference type="PANTHER" id="PTHR43464:SF19">
    <property type="entry name" value="UBIQUINONE BIOSYNTHESIS O-METHYLTRANSFERASE, MITOCHONDRIAL"/>
    <property type="match status" value="1"/>
</dbReference>
<dbReference type="Proteomes" id="UP000539313">
    <property type="component" value="Unassembled WGS sequence"/>
</dbReference>
<protein>
    <submittedName>
        <fullName evidence="5">SAM-dependent methyltransferase</fullName>
    </submittedName>
</protein>
<gene>
    <name evidence="5" type="ORF">HNR21_005397</name>
</gene>
<keyword evidence="3" id="KW-0949">S-adenosyl-L-methionine</keyword>
<evidence type="ECO:0000256" key="2">
    <source>
        <dbReference type="ARBA" id="ARBA00022679"/>
    </source>
</evidence>
<dbReference type="Gene3D" id="3.40.50.150">
    <property type="entry name" value="Vaccinia Virus protein VP39"/>
    <property type="match status" value="1"/>
</dbReference>
<dbReference type="GO" id="GO:0032259">
    <property type="term" value="P:methylation"/>
    <property type="evidence" value="ECO:0007669"/>
    <property type="project" value="UniProtKB-KW"/>
</dbReference>
<dbReference type="PANTHER" id="PTHR43464">
    <property type="entry name" value="METHYLTRANSFERASE"/>
    <property type="match status" value="1"/>
</dbReference>
<dbReference type="CDD" id="cd02440">
    <property type="entry name" value="AdoMet_MTases"/>
    <property type="match status" value="1"/>
</dbReference>
<organism evidence="5 6">
    <name type="scientific">Thermomonospora cellulosilytica</name>
    <dbReference type="NCBI Taxonomy" id="1411118"/>
    <lineage>
        <taxon>Bacteria</taxon>
        <taxon>Bacillati</taxon>
        <taxon>Actinomycetota</taxon>
        <taxon>Actinomycetes</taxon>
        <taxon>Streptosporangiales</taxon>
        <taxon>Thermomonosporaceae</taxon>
        <taxon>Thermomonospora</taxon>
    </lineage>
</organism>
<comment type="caution">
    <text evidence="5">The sequence shown here is derived from an EMBL/GenBank/DDBJ whole genome shotgun (WGS) entry which is preliminary data.</text>
</comment>
<evidence type="ECO:0000256" key="1">
    <source>
        <dbReference type="ARBA" id="ARBA00022603"/>
    </source>
</evidence>
<feature type="domain" description="Methyltransferase type 11" evidence="4">
    <location>
        <begin position="49"/>
        <end position="143"/>
    </location>
</feature>
<keyword evidence="1 5" id="KW-0489">Methyltransferase</keyword>
<dbReference type="EMBL" id="JACJII010000001">
    <property type="protein sequence ID" value="MBA9006515.1"/>
    <property type="molecule type" value="Genomic_DNA"/>
</dbReference>
<sequence length="256" mass="26163">MTDASRGAGGAIMGTRGTGRVRTAVVWDVLRRTVEELSGSGGRCLEVIDAGGGTGGFAVPLAGLGHRVTVVDASPDALAALERRAAEAGVTVDSVQGDAGDLLDLVGAGKADLVLCHSVLEYTEDPAAAMAALAGTVRPGGAVSVLAAGQVAAAVHRALAGHFDEARRALGDPAGRWGERDPVPLRFTRRMLTDLVTGAGLRVAELHGVRIFADLVSGGVLDDPEAVQALIELETAAAVHPVLRDLATQLHVLARR</sequence>
<keyword evidence="2 5" id="KW-0808">Transferase</keyword>
<dbReference type="InterPro" id="IPR013216">
    <property type="entry name" value="Methyltransf_11"/>
</dbReference>
<dbReference type="Pfam" id="PF08241">
    <property type="entry name" value="Methyltransf_11"/>
    <property type="match status" value="1"/>
</dbReference>
<dbReference type="AlphaFoldDB" id="A0A7W3N2V9"/>
<evidence type="ECO:0000313" key="6">
    <source>
        <dbReference type="Proteomes" id="UP000539313"/>
    </source>
</evidence>
<dbReference type="SUPFAM" id="SSF53335">
    <property type="entry name" value="S-adenosyl-L-methionine-dependent methyltransferases"/>
    <property type="match status" value="1"/>
</dbReference>
<reference evidence="5 6" key="1">
    <citation type="submission" date="2020-08" db="EMBL/GenBank/DDBJ databases">
        <title>Sequencing the genomes of 1000 actinobacteria strains.</title>
        <authorList>
            <person name="Klenk H.-P."/>
        </authorList>
    </citation>
    <scope>NUCLEOTIDE SEQUENCE [LARGE SCALE GENOMIC DNA]</scope>
    <source>
        <strain evidence="5 6">DSM 45823</strain>
    </source>
</reference>
<accession>A0A7W3N2V9</accession>
<evidence type="ECO:0000256" key="3">
    <source>
        <dbReference type="ARBA" id="ARBA00022691"/>
    </source>
</evidence>
<proteinExistence type="predicted"/>
<keyword evidence="6" id="KW-1185">Reference proteome</keyword>
<dbReference type="GO" id="GO:0008757">
    <property type="term" value="F:S-adenosylmethionine-dependent methyltransferase activity"/>
    <property type="evidence" value="ECO:0007669"/>
    <property type="project" value="InterPro"/>
</dbReference>